<evidence type="ECO:0000256" key="5">
    <source>
        <dbReference type="ARBA" id="ARBA00022786"/>
    </source>
</evidence>
<dbReference type="Pfam" id="PF00632">
    <property type="entry name" value="HECT"/>
    <property type="match status" value="1"/>
</dbReference>
<protein>
    <recommendedName>
        <fullName evidence="3">HECT-type E3 ubiquitin transferase</fullName>
        <ecNumber evidence="3">2.3.2.26</ecNumber>
    </recommendedName>
</protein>
<dbReference type="PROSITE" id="PS50237">
    <property type="entry name" value="HECT"/>
    <property type="match status" value="1"/>
</dbReference>
<keyword evidence="4" id="KW-0808">Transferase</keyword>
<evidence type="ECO:0000256" key="1">
    <source>
        <dbReference type="ARBA" id="ARBA00000885"/>
    </source>
</evidence>
<dbReference type="FunFam" id="3.30.2410.10:FF:000009">
    <property type="entry name" value="Probable E3 ubiquitin-protein ligase HECTD2"/>
    <property type="match status" value="1"/>
</dbReference>
<dbReference type="FunFam" id="3.30.2160.10:FF:000001">
    <property type="entry name" value="E3 ubiquitin-protein ligase NEDD4-like"/>
    <property type="match status" value="1"/>
</dbReference>
<dbReference type="Gene3D" id="3.30.2410.10">
    <property type="entry name" value="Hect, E3 ligase catalytic domain"/>
    <property type="match status" value="1"/>
</dbReference>
<dbReference type="Proteomes" id="UP000794436">
    <property type="component" value="Unassembled WGS sequence"/>
</dbReference>
<evidence type="ECO:0000256" key="7">
    <source>
        <dbReference type="SAM" id="Phobius"/>
    </source>
</evidence>
<name>A0A8K1C6R9_PYTOL</name>
<evidence type="ECO:0000256" key="6">
    <source>
        <dbReference type="PROSITE-ProRule" id="PRU00104"/>
    </source>
</evidence>
<comment type="catalytic activity">
    <reaction evidence="1">
        <text>S-ubiquitinyl-[E2 ubiquitin-conjugating enzyme]-L-cysteine + [acceptor protein]-L-lysine = [E2 ubiquitin-conjugating enzyme]-L-cysteine + N(6)-ubiquitinyl-[acceptor protein]-L-lysine.</text>
        <dbReference type="EC" id="2.3.2.26"/>
    </reaction>
</comment>
<dbReference type="SUPFAM" id="SSF56204">
    <property type="entry name" value="Hect, E3 ligase catalytic domain"/>
    <property type="match status" value="1"/>
</dbReference>
<evidence type="ECO:0000256" key="2">
    <source>
        <dbReference type="ARBA" id="ARBA00004906"/>
    </source>
</evidence>
<dbReference type="InterPro" id="IPR050409">
    <property type="entry name" value="E3_ubiq-protein_ligase"/>
</dbReference>
<accession>A0A8K1C6R9</accession>
<dbReference type="PANTHER" id="PTHR11254:SF440">
    <property type="entry name" value="E3 UBIQUITIN-PROTEIN LIGASE NEDD-4"/>
    <property type="match status" value="1"/>
</dbReference>
<keyword evidence="7" id="KW-1133">Transmembrane helix</keyword>
<dbReference type="GO" id="GO:0005737">
    <property type="term" value="C:cytoplasm"/>
    <property type="evidence" value="ECO:0007669"/>
    <property type="project" value="TreeGrafter"/>
</dbReference>
<dbReference type="SMART" id="SM00119">
    <property type="entry name" value="HECTc"/>
    <property type="match status" value="1"/>
</dbReference>
<dbReference type="EC" id="2.3.2.26" evidence="3"/>
<feature type="transmembrane region" description="Helical" evidence="7">
    <location>
        <begin position="6"/>
        <end position="27"/>
    </location>
</feature>
<evidence type="ECO:0000256" key="3">
    <source>
        <dbReference type="ARBA" id="ARBA00012485"/>
    </source>
</evidence>
<dbReference type="AlphaFoldDB" id="A0A8K1C6R9"/>
<dbReference type="InterPro" id="IPR000569">
    <property type="entry name" value="HECT_dom"/>
</dbReference>
<reference evidence="9" key="1">
    <citation type="submission" date="2019-03" db="EMBL/GenBank/DDBJ databases">
        <title>Long read genome sequence of the mycoparasitic Pythium oligandrum ATCC 38472 isolated from sugarbeet rhizosphere.</title>
        <authorList>
            <person name="Gaulin E."/>
        </authorList>
    </citation>
    <scope>NUCLEOTIDE SEQUENCE</scope>
    <source>
        <strain evidence="9">ATCC 38472_TT</strain>
    </source>
</reference>
<keyword evidence="7" id="KW-0472">Membrane</keyword>
<keyword evidence="7" id="KW-0812">Transmembrane</keyword>
<feature type="domain" description="HECT" evidence="8">
    <location>
        <begin position="278"/>
        <end position="608"/>
    </location>
</feature>
<keyword evidence="5 6" id="KW-0833">Ubl conjugation pathway</keyword>
<evidence type="ECO:0000256" key="4">
    <source>
        <dbReference type="ARBA" id="ARBA00022679"/>
    </source>
</evidence>
<dbReference type="EMBL" id="SPLM01000144">
    <property type="protein sequence ID" value="TMW57365.1"/>
    <property type="molecule type" value="Genomic_DNA"/>
</dbReference>
<organism evidence="9 10">
    <name type="scientific">Pythium oligandrum</name>
    <name type="common">Mycoparasitic fungus</name>
    <dbReference type="NCBI Taxonomy" id="41045"/>
    <lineage>
        <taxon>Eukaryota</taxon>
        <taxon>Sar</taxon>
        <taxon>Stramenopiles</taxon>
        <taxon>Oomycota</taxon>
        <taxon>Peronosporomycetes</taxon>
        <taxon>Pythiales</taxon>
        <taxon>Pythiaceae</taxon>
        <taxon>Pythium</taxon>
    </lineage>
</organism>
<comment type="pathway">
    <text evidence="2">Protein modification; protein ubiquitination.</text>
</comment>
<dbReference type="PANTHER" id="PTHR11254">
    <property type="entry name" value="HECT DOMAIN UBIQUITIN-PROTEIN LIGASE"/>
    <property type="match status" value="1"/>
</dbReference>
<dbReference type="OrthoDB" id="8068875at2759"/>
<proteinExistence type="predicted"/>
<dbReference type="CDD" id="cd00078">
    <property type="entry name" value="HECTc"/>
    <property type="match status" value="1"/>
</dbReference>
<keyword evidence="10" id="KW-1185">Reference proteome</keyword>
<evidence type="ECO:0000313" key="9">
    <source>
        <dbReference type="EMBL" id="TMW57365.1"/>
    </source>
</evidence>
<evidence type="ECO:0000313" key="10">
    <source>
        <dbReference type="Proteomes" id="UP000794436"/>
    </source>
</evidence>
<dbReference type="InterPro" id="IPR035983">
    <property type="entry name" value="Hect_E3_ubiquitin_ligase"/>
</dbReference>
<dbReference type="GO" id="GO:0006511">
    <property type="term" value="P:ubiquitin-dependent protein catabolic process"/>
    <property type="evidence" value="ECO:0007669"/>
    <property type="project" value="TreeGrafter"/>
</dbReference>
<gene>
    <name evidence="9" type="ORF">Poli38472_003290</name>
</gene>
<sequence>MPFADYAFFTSLGLGLIIIVSVAMRCINKRRERAIQLRAPLLPESTDHRLDAALREAEDGYNVCTACGFENFKRLIFCTICGTAIVTAASEKKNKKRWWRAKVEEPIVVNNGPSQRQRRARMRKEWQRKVDVEGNMFWYREGVESAQPSTYPGYVLRMTSEVETDKDVNEAMPLEERAKNLAETLIVSSLEWTEASNSDPSQLSFNLASLSDEDKRDTLTLFTQTFPAKYVHLVTSASMLLNQRKRSQLKLNVNRDKVFEDSLALMNDIATHHMHGVMRIIFIDETGVDAGGVHREWLQLLFEKLVDPNTGLFTCTNRAEQTYYLNPHSKTILGDNHLAYFFSTGRLLGRAFLEGYVTGFHFALPLLKIILGLPVSFSDLEFFDPEAYQGLKWLLDNNGVEHLSLDFTVCEQVGDEMVIVELLPDGGNIEVTDENKRQYVDLKLKYLLFGSVSSQLYALLQGFYHVIPPHVLMCLDPEELDYVLCGSDEIDVDDWERNTKYTEDLHDHPCKDWFWELVREMPNEYRRRLLIFATGSSRVPLAGFCALTSYDGKLSPFTLKGIDLNAEGYIVSHACFNRLDLPRHVSPVELKTVLYAILDTELYGFTTD</sequence>
<evidence type="ECO:0000259" key="8">
    <source>
        <dbReference type="PROSITE" id="PS50237"/>
    </source>
</evidence>
<dbReference type="GO" id="GO:0061630">
    <property type="term" value="F:ubiquitin protein ligase activity"/>
    <property type="evidence" value="ECO:0007669"/>
    <property type="project" value="UniProtKB-EC"/>
</dbReference>
<feature type="active site" description="Glycyl thioester intermediate" evidence="6">
    <location>
        <position position="575"/>
    </location>
</feature>
<comment type="caution">
    <text evidence="9">The sequence shown here is derived from an EMBL/GenBank/DDBJ whole genome shotgun (WGS) entry which is preliminary data.</text>
</comment>
<dbReference type="GO" id="GO:0016567">
    <property type="term" value="P:protein ubiquitination"/>
    <property type="evidence" value="ECO:0007669"/>
    <property type="project" value="TreeGrafter"/>
</dbReference>
<dbReference type="Gene3D" id="3.30.2160.10">
    <property type="entry name" value="Hect, E3 ligase catalytic domain"/>
    <property type="match status" value="1"/>
</dbReference>
<dbReference type="Gene3D" id="3.90.1750.10">
    <property type="entry name" value="Hect, E3 ligase catalytic domains"/>
    <property type="match status" value="1"/>
</dbReference>